<dbReference type="WBParaSite" id="PEQ_0000848801-mRNA-1">
    <property type="protein sequence ID" value="PEQ_0000848801-mRNA-1"/>
    <property type="gene ID" value="PEQ_0000848801"/>
</dbReference>
<accession>A0A914RUG9</accession>
<evidence type="ECO:0000313" key="2">
    <source>
        <dbReference type="WBParaSite" id="PEQ_0000848801-mRNA-1"/>
    </source>
</evidence>
<proteinExistence type="predicted"/>
<dbReference type="Pfam" id="PF26019">
    <property type="entry name" value="HTH_TIMELESS"/>
    <property type="match status" value="1"/>
</dbReference>
<dbReference type="Proteomes" id="UP000887564">
    <property type="component" value="Unplaced"/>
</dbReference>
<sequence length="167" mass="19597">MRVRSCCILATHLLDMIDYIRERLPKQYSRSQIIKQLRYEGIEYAPNTNARGFYRSHKAWSDILVTELRSLAEQYGELSEKPSCGLVDYIRTRLTEKRTRRDIEAMLVEINYDPGKIRTSKSEVSKQKNVFCHEESSLLRAGSQFCFMIHQTVYEAKWEASQYEAEG</sequence>
<protein>
    <submittedName>
        <fullName evidence="2">Uncharacterized protein</fullName>
    </submittedName>
</protein>
<reference evidence="2" key="1">
    <citation type="submission" date="2022-11" db="UniProtKB">
        <authorList>
            <consortium name="WormBaseParasite"/>
        </authorList>
    </citation>
    <scope>IDENTIFICATION</scope>
</reference>
<evidence type="ECO:0000313" key="1">
    <source>
        <dbReference type="Proteomes" id="UP000887564"/>
    </source>
</evidence>
<dbReference type="AlphaFoldDB" id="A0A914RUG9"/>
<keyword evidence="1" id="KW-1185">Reference proteome</keyword>
<organism evidence="1 2">
    <name type="scientific">Parascaris equorum</name>
    <name type="common">Equine roundworm</name>
    <dbReference type="NCBI Taxonomy" id="6256"/>
    <lineage>
        <taxon>Eukaryota</taxon>
        <taxon>Metazoa</taxon>
        <taxon>Ecdysozoa</taxon>
        <taxon>Nematoda</taxon>
        <taxon>Chromadorea</taxon>
        <taxon>Rhabditida</taxon>
        <taxon>Spirurina</taxon>
        <taxon>Ascaridomorpha</taxon>
        <taxon>Ascaridoidea</taxon>
        <taxon>Ascarididae</taxon>
        <taxon>Parascaris</taxon>
    </lineage>
</organism>
<name>A0A914RUG9_PAREQ</name>